<accession>A0ABV8X3B8</accession>
<name>A0ABV8X3B8_9LACT</name>
<dbReference type="EMBL" id="JBHSEC010000003">
    <property type="protein sequence ID" value="MFC4409450.1"/>
    <property type="molecule type" value="Genomic_DNA"/>
</dbReference>
<organism evidence="1 2">
    <name type="scientific">Chungangia koreensis</name>
    <dbReference type="NCBI Taxonomy" id="752657"/>
    <lineage>
        <taxon>Bacteria</taxon>
        <taxon>Bacillati</taxon>
        <taxon>Bacillota</taxon>
        <taxon>Bacilli</taxon>
        <taxon>Lactobacillales</taxon>
        <taxon>Chungangia</taxon>
    </lineage>
</organism>
<sequence length="40" mass="4295">MSGKLNRITNNTAIIVPIQKAILMSVGVKGTRELIDGVNE</sequence>
<protein>
    <submittedName>
        <fullName evidence="1">Uncharacterized protein</fullName>
    </submittedName>
</protein>
<keyword evidence="2" id="KW-1185">Reference proteome</keyword>
<dbReference type="RefSeq" id="WP_378152227.1">
    <property type="nucleotide sequence ID" value="NZ_JBHSEC010000003.1"/>
</dbReference>
<proteinExistence type="predicted"/>
<evidence type="ECO:0000313" key="2">
    <source>
        <dbReference type="Proteomes" id="UP001595817"/>
    </source>
</evidence>
<reference evidence="2" key="1">
    <citation type="journal article" date="2019" name="Int. J. Syst. Evol. Microbiol.">
        <title>The Global Catalogue of Microorganisms (GCM) 10K type strain sequencing project: providing services to taxonomists for standard genome sequencing and annotation.</title>
        <authorList>
            <consortium name="The Broad Institute Genomics Platform"/>
            <consortium name="The Broad Institute Genome Sequencing Center for Infectious Disease"/>
            <person name="Wu L."/>
            <person name="Ma J."/>
        </authorList>
    </citation>
    <scope>NUCLEOTIDE SEQUENCE [LARGE SCALE GENOMIC DNA]</scope>
    <source>
        <strain evidence="2">CCUG 59778</strain>
    </source>
</reference>
<dbReference type="Proteomes" id="UP001595817">
    <property type="component" value="Unassembled WGS sequence"/>
</dbReference>
<comment type="caution">
    <text evidence="1">The sequence shown here is derived from an EMBL/GenBank/DDBJ whole genome shotgun (WGS) entry which is preliminary data.</text>
</comment>
<evidence type="ECO:0000313" key="1">
    <source>
        <dbReference type="EMBL" id="MFC4409450.1"/>
    </source>
</evidence>
<gene>
    <name evidence="1" type="ORF">ACFOZY_03250</name>
</gene>